<dbReference type="Pfam" id="PF01663">
    <property type="entry name" value="Phosphodiest"/>
    <property type="match status" value="1"/>
</dbReference>
<dbReference type="PANTHER" id="PTHR10151:SF120">
    <property type="entry name" value="BIS(5'-ADENOSYL)-TRIPHOSPHATASE"/>
    <property type="match status" value="1"/>
</dbReference>
<dbReference type="InterPro" id="IPR017850">
    <property type="entry name" value="Alkaline_phosphatase_core_sf"/>
</dbReference>
<sequence>MTKTCLIIVDGLRYDTAVAECGYLAASVEAGLARLWKMQACLPTISAPLYETIHTGLAPVDHGILSNEAIRPSQRPNVFSQLKVAGRNTGIVAHSYYHTLYGGSAFDPFEHTEINDPDQPVPFARYYSMEGYSPENSCMPSDVDLCAQTWRIADDHAPDYLLLHMSACDTLGHWFTADSSEYRIQAWKSDNALSRLIPRLREAGYDVLVTADHGMNADGHHAGNQPCLREVPFFAFSETITAEASSVLDQRAIAPTILSLIGTDAPDTMTVSPLI</sequence>
<proteinExistence type="predicted"/>
<protein>
    <recommendedName>
        <fullName evidence="3">Alkaline phosphatase family protein</fullName>
    </recommendedName>
</protein>
<dbReference type="InterPro" id="IPR002591">
    <property type="entry name" value="Phosphodiest/P_Trfase"/>
</dbReference>
<dbReference type="Gene3D" id="3.40.720.10">
    <property type="entry name" value="Alkaline Phosphatase, subunit A"/>
    <property type="match status" value="1"/>
</dbReference>
<dbReference type="GO" id="GO:0016787">
    <property type="term" value="F:hydrolase activity"/>
    <property type="evidence" value="ECO:0007669"/>
    <property type="project" value="UniProtKB-ARBA"/>
</dbReference>
<dbReference type="Proteomes" id="UP000283063">
    <property type="component" value="Chromosome"/>
</dbReference>
<reference evidence="1 2" key="1">
    <citation type="submission" date="2018-10" db="EMBL/GenBank/DDBJ databases">
        <title>Parasedimentitalea marina sp. nov., a psychrophilic bacterium isolated from deep seawater of the New Britain Trench.</title>
        <authorList>
            <person name="Cao J."/>
        </authorList>
    </citation>
    <scope>NUCLEOTIDE SEQUENCE [LARGE SCALE GENOMIC DNA]</scope>
    <source>
        <strain evidence="1 2">W43</strain>
    </source>
</reference>
<evidence type="ECO:0000313" key="1">
    <source>
        <dbReference type="EMBL" id="AZV76727.1"/>
    </source>
</evidence>
<dbReference type="KEGG" id="sedi:EBB79_01640"/>
<accession>A0A3T0MY97</accession>
<dbReference type="EMBL" id="CP033219">
    <property type="protein sequence ID" value="AZV76727.1"/>
    <property type="molecule type" value="Genomic_DNA"/>
</dbReference>
<gene>
    <name evidence="1" type="ORF">EBB79_01640</name>
</gene>
<dbReference type="RefSeq" id="WP_127747167.1">
    <property type="nucleotide sequence ID" value="NZ_CP033219.1"/>
</dbReference>
<dbReference type="PANTHER" id="PTHR10151">
    <property type="entry name" value="ECTONUCLEOTIDE PYROPHOSPHATASE/PHOSPHODIESTERASE"/>
    <property type="match status" value="1"/>
</dbReference>
<evidence type="ECO:0008006" key="3">
    <source>
        <dbReference type="Google" id="ProtNLM"/>
    </source>
</evidence>
<organism evidence="1 2">
    <name type="scientific">Parasedimentitalea marina</name>
    <dbReference type="NCBI Taxonomy" id="2483033"/>
    <lineage>
        <taxon>Bacteria</taxon>
        <taxon>Pseudomonadati</taxon>
        <taxon>Pseudomonadota</taxon>
        <taxon>Alphaproteobacteria</taxon>
        <taxon>Rhodobacterales</taxon>
        <taxon>Paracoccaceae</taxon>
        <taxon>Parasedimentitalea</taxon>
    </lineage>
</organism>
<dbReference type="SUPFAM" id="SSF53649">
    <property type="entry name" value="Alkaline phosphatase-like"/>
    <property type="match status" value="1"/>
</dbReference>
<keyword evidence="2" id="KW-1185">Reference proteome</keyword>
<dbReference type="AlphaFoldDB" id="A0A3T0MY97"/>
<name>A0A3T0MY97_9RHOB</name>
<dbReference type="OrthoDB" id="8580666at2"/>
<evidence type="ECO:0000313" key="2">
    <source>
        <dbReference type="Proteomes" id="UP000283063"/>
    </source>
</evidence>